<dbReference type="InterPro" id="IPR050155">
    <property type="entry name" value="HAD-like_hydrolase_sf"/>
</dbReference>
<feature type="transmembrane region" description="Helical" evidence="1">
    <location>
        <begin position="421"/>
        <end position="441"/>
    </location>
</feature>
<dbReference type="GO" id="GO:0005829">
    <property type="term" value="C:cytosol"/>
    <property type="evidence" value="ECO:0007669"/>
    <property type="project" value="TreeGrafter"/>
</dbReference>
<evidence type="ECO:0000313" key="2">
    <source>
        <dbReference type="EMBL" id="RLC36238.1"/>
    </source>
</evidence>
<dbReference type="EMBL" id="QMNG01000072">
    <property type="protein sequence ID" value="RLC36238.1"/>
    <property type="molecule type" value="Genomic_DNA"/>
</dbReference>
<dbReference type="SUPFAM" id="SSF56784">
    <property type="entry name" value="HAD-like"/>
    <property type="match status" value="1"/>
</dbReference>
<dbReference type="SFLD" id="SFLDS00003">
    <property type="entry name" value="Haloacid_Dehalogenase"/>
    <property type="match status" value="1"/>
</dbReference>
<accession>A0A420ZBE8</accession>
<keyword evidence="1" id="KW-0472">Membrane</keyword>
<evidence type="ECO:0000313" key="3">
    <source>
        <dbReference type="Proteomes" id="UP000281261"/>
    </source>
</evidence>
<dbReference type="AlphaFoldDB" id="A0A420ZBE8"/>
<dbReference type="Gene3D" id="3.40.50.1000">
    <property type="entry name" value="HAD superfamily/HAD-like"/>
    <property type="match status" value="2"/>
</dbReference>
<dbReference type="PANTHER" id="PTHR43434">
    <property type="entry name" value="PHOSPHOGLYCOLATE PHOSPHATASE"/>
    <property type="match status" value="1"/>
</dbReference>
<dbReference type="GO" id="GO:0008967">
    <property type="term" value="F:phosphoglycolate phosphatase activity"/>
    <property type="evidence" value="ECO:0007669"/>
    <property type="project" value="TreeGrafter"/>
</dbReference>
<reference evidence="2 3" key="1">
    <citation type="submission" date="2018-06" db="EMBL/GenBank/DDBJ databases">
        <title>Extensive metabolic versatility and redundancy in microbially diverse, dynamic hydrothermal sediments.</title>
        <authorList>
            <person name="Dombrowski N."/>
            <person name="Teske A."/>
            <person name="Baker B.J."/>
        </authorList>
    </citation>
    <scope>NUCLEOTIDE SEQUENCE [LARGE SCALE GENOMIC DNA]</scope>
    <source>
        <strain evidence="2">B79_G16</strain>
    </source>
</reference>
<dbReference type="GO" id="GO:0006281">
    <property type="term" value="P:DNA repair"/>
    <property type="evidence" value="ECO:0007669"/>
    <property type="project" value="TreeGrafter"/>
</dbReference>
<sequence length="490" mass="55911">MKKHVSVIVTDLDDTLWNWVSIWYHPFKAMLDKVVEISGVSREQLLRDFKHVHTRHGTSEYAFALEELPSLLDKHPSEAILSVYSEAIEVYRKTRQQVLKLYPEVLKTLESIKDKGTLIVGYTESQAFYTRYRLLKVGLDRTLDFLYSPADHDLPKGLTAEAIRKYSPERYKLRRTIHRHTPDGKEKPSPEVLLQILADVGARPDEAIYIGDKLVKDVAMAQAAGVTDVHAAYGEAHNRQEYELLRNVTHWSPDAVNKERETTPKEVRPSYVLKNSIAELHDYFEFIPFIDHSETRSARVVDIWKKTIDVQQHFNDIELKIRNYVITLVVAVFSAAGIAVKENLPSLASAVLLFGIVGVFLFCMMDALWYHRLLIGAVRQAQFIERRFAEYLPELALAEAIGKASPFRLWKWRIHSTHKLGAFYIIMILLLIMGVVFLPSLCSPVNEKEMIMGKSARDASSQSDTNIPPLAETEAVTVPFHIEPNTAAEF</sequence>
<dbReference type="InterPro" id="IPR023214">
    <property type="entry name" value="HAD_sf"/>
</dbReference>
<proteinExistence type="predicted"/>
<dbReference type="Gene3D" id="1.10.150.520">
    <property type="match status" value="1"/>
</dbReference>
<dbReference type="SFLD" id="SFLDG01129">
    <property type="entry name" value="C1.5:_HAD__Beta-PGM__Phosphata"/>
    <property type="match status" value="1"/>
</dbReference>
<evidence type="ECO:0000256" key="1">
    <source>
        <dbReference type="SAM" id="Phobius"/>
    </source>
</evidence>
<dbReference type="PANTHER" id="PTHR43434:SF1">
    <property type="entry name" value="PHOSPHOGLYCOLATE PHOSPHATASE"/>
    <property type="match status" value="1"/>
</dbReference>
<dbReference type="Pfam" id="PF00702">
    <property type="entry name" value="Hydrolase"/>
    <property type="match status" value="1"/>
</dbReference>
<feature type="transmembrane region" description="Helical" evidence="1">
    <location>
        <begin position="321"/>
        <end position="340"/>
    </location>
</feature>
<keyword evidence="1" id="KW-0812">Transmembrane</keyword>
<dbReference type="InterPro" id="IPR036412">
    <property type="entry name" value="HAD-like_sf"/>
</dbReference>
<comment type="caution">
    <text evidence="2">The sequence shown here is derived from an EMBL/GenBank/DDBJ whole genome shotgun (WGS) entry which is preliminary data.</text>
</comment>
<name>A0A420ZBE8_UNCK3</name>
<protein>
    <recommendedName>
        <fullName evidence="4">HAD family hydrolase</fullName>
    </recommendedName>
</protein>
<feature type="transmembrane region" description="Helical" evidence="1">
    <location>
        <begin position="346"/>
        <end position="370"/>
    </location>
</feature>
<organism evidence="2 3">
    <name type="scientific">candidate division Kazan bacterium</name>
    <dbReference type="NCBI Taxonomy" id="2202143"/>
    <lineage>
        <taxon>Bacteria</taxon>
        <taxon>Bacteria division Kazan-3B-28</taxon>
    </lineage>
</organism>
<dbReference type="Proteomes" id="UP000281261">
    <property type="component" value="Unassembled WGS sequence"/>
</dbReference>
<gene>
    <name evidence="2" type="ORF">DRH29_04965</name>
</gene>
<keyword evidence="1" id="KW-1133">Transmembrane helix</keyword>
<evidence type="ECO:0008006" key="4">
    <source>
        <dbReference type="Google" id="ProtNLM"/>
    </source>
</evidence>